<protein>
    <submittedName>
        <fullName evidence="1">Uncharacterized protein</fullName>
    </submittedName>
</protein>
<dbReference type="AlphaFoldDB" id="A0A7J0DRC8"/>
<sequence length="208" mass="23675">MRFSDLLAIETQICSLQNSDLIAVADLITVIGARRSASSQIFDCLYHHQTSQPQITRIRLEPLCLLLCLHFLATHSRHRRSSHCPRADHCCYQLKITIIGSIAAQIHSIVTMRHHNDENHCPVPGNHPPASVEPCRLCYTPVAGLKLRHYATAVTRFKCVLNKIRVRYNLTHKVDLTQNSTTTQRGTYLELKLLELLGYFVNQRSLID</sequence>
<dbReference type="EMBL" id="BJWL01000350">
    <property type="protein sequence ID" value="GFS40476.1"/>
    <property type="molecule type" value="Genomic_DNA"/>
</dbReference>
<reference evidence="2" key="1">
    <citation type="submission" date="2019-07" db="EMBL/GenBank/DDBJ databases">
        <title>De Novo Assembly of kiwifruit Actinidia rufa.</title>
        <authorList>
            <person name="Sugita-Konishi S."/>
            <person name="Sato K."/>
            <person name="Mori E."/>
            <person name="Abe Y."/>
            <person name="Kisaki G."/>
            <person name="Hamano K."/>
            <person name="Suezawa K."/>
            <person name="Otani M."/>
            <person name="Fukuda T."/>
            <person name="Manabe T."/>
            <person name="Gomi K."/>
            <person name="Tabuchi M."/>
            <person name="Akimitsu K."/>
            <person name="Kataoka I."/>
        </authorList>
    </citation>
    <scope>NUCLEOTIDE SEQUENCE [LARGE SCALE GENOMIC DNA]</scope>
    <source>
        <strain evidence="2">cv. Fuchu</strain>
    </source>
</reference>
<organism evidence="1 2">
    <name type="scientific">Actinidia rufa</name>
    <dbReference type="NCBI Taxonomy" id="165716"/>
    <lineage>
        <taxon>Eukaryota</taxon>
        <taxon>Viridiplantae</taxon>
        <taxon>Streptophyta</taxon>
        <taxon>Embryophyta</taxon>
        <taxon>Tracheophyta</taxon>
        <taxon>Spermatophyta</taxon>
        <taxon>Magnoliopsida</taxon>
        <taxon>eudicotyledons</taxon>
        <taxon>Gunneridae</taxon>
        <taxon>Pentapetalae</taxon>
        <taxon>asterids</taxon>
        <taxon>Ericales</taxon>
        <taxon>Actinidiaceae</taxon>
        <taxon>Actinidia</taxon>
    </lineage>
</organism>
<proteinExistence type="predicted"/>
<evidence type="ECO:0000313" key="1">
    <source>
        <dbReference type="EMBL" id="GFS40476.1"/>
    </source>
</evidence>
<evidence type="ECO:0000313" key="2">
    <source>
        <dbReference type="Proteomes" id="UP000585474"/>
    </source>
</evidence>
<comment type="caution">
    <text evidence="1">The sequence shown here is derived from an EMBL/GenBank/DDBJ whole genome shotgun (WGS) entry which is preliminary data.</text>
</comment>
<accession>A0A7J0DRC8</accession>
<name>A0A7J0DRC8_9ERIC</name>
<keyword evidence="2" id="KW-1185">Reference proteome</keyword>
<dbReference type="Proteomes" id="UP000585474">
    <property type="component" value="Unassembled WGS sequence"/>
</dbReference>
<gene>
    <name evidence="1" type="ORF">Acr_00g0068780</name>
</gene>